<reference evidence="2 3" key="1">
    <citation type="journal article" date="2016" name="Nat. Commun.">
        <title>Thousands of microbial genomes shed light on interconnected biogeochemical processes in an aquifer system.</title>
        <authorList>
            <person name="Anantharaman K."/>
            <person name="Brown C.T."/>
            <person name="Hug L.A."/>
            <person name="Sharon I."/>
            <person name="Castelle C.J."/>
            <person name="Probst A.J."/>
            <person name="Thomas B.C."/>
            <person name="Singh A."/>
            <person name="Wilkins M.J."/>
            <person name="Karaoz U."/>
            <person name="Brodie E.L."/>
            <person name="Williams K.H."/>
            <person name="Hubbard S.S."/>
            <person name="Banfield J.F."/>
        </authorList>
    </citation>
    <scope>NUCLEOTIDE SEQUENCE [LARGE SCALE GENOMIC DNA]</scope>
</reference>
<dbReference type="AlphaFoldDB" id="A0A1F5I271"/>
<feature type="transmembrane region" description="Helical" evidence="1">
    <location>
        <begin position="14"/>
        <end position="33"/>
    </location>
</feature>
<dbReference type="EMBL" id="MFBS01000010">
    <property type="protein sequence ID" value="OGE10497.1"/>
    <property type="molecule type" value="Genomic_DNA"/>
</dbReference>
<evidence type="ECO:0000313" key="3">
    <source>
        <dbReference type="Proteomes" id="UP000179227"/>
    </source>
</evidence>
<accession>A0A1F5I271</accession>
<organism evidence="2 3">
    <name type="scientific">Candidatus Curtissbacteria bacterium RIFCSPLOWO2_01_FULL_42_26</name>
    <dbReference type="NCBI Taxonomy" id="1797729"/>
    <lineage>
        <taxon>Bacteria</taxon>
        <taxon>Candidatus Curtissiibacteriota</taxon>
    </lineage>
</organism>
<evidence type="ECO:0000256" key="1">
    <source>
        <dbReference type="SAM" id="Phobius"/>
    </source>
</evidence>
<protein>
    <recommendedName>
        <fullName evidence="4">Regulatory protein YycH-like domain-containing protein</fullName>
    </recommendedName>
</protein>
<keyword evidence="1" id="KW-1133">Transmembrane helix</keyword>
<gene>
    <name evidence="2" type="ORF">A3A60_03065</name>
</gene>
<evidence type="ECO:0000313" key="2">
    <source>
        <dbReference type="EMBL" id="OGE10497.1"/>
    </source>
</evidence>
<keyword evidence="1" id="KW-0472">Membrane</keyword>
<sequence>MTNLNTTVSTVKKILILLAIFVIVVSLISLIWLRFKTADNGSKQVSSEEIEPPKFTKTAFITKQFDTQKLSLPQNTPKTLLAYKSSGGSDFLNKAPSLAQQLGFNQPPTETTDAIVGKKLFYDNQNIYLSIFQNGFSYSNFATQLTGSGRFAGPDELKNTAMSFISNAGIQADVSDEYSTRYYQSSGEFEELVNNPENANIIEIILHYQISGLKVIGQNIDVYARFNKLSELRELVFNQFNPGEESGSYPVITVEEAVKQLVAGKGNLVNAVSPSDYTPIPKQINRVNLQKVYLAYNMPPKNGKTIQPVWVFEGTSTLNGKEAFLTYAVPAINSEFFENIPTQP</sequence>
<dbReference type="Proteomes" id="UP000179227">
    <property type="component" value="Unassembled WGS sequence"/>
</dbReference>
<name>A0A1F5I271_9BACT</name>
<evidence type="ECO:0008006" key="4">
    <source>
        <dbReference type="Google" id="ProtNLM"/>
    </source>
</evidence>
<proteinExistence type="predicted"/>
<comment type="caution">
    <text evidence="2">The sequence shown here is derived from an EMBL/GenBank/DDBJ whole genome shotgun (WGS) entry which is preliminary data.</text>
</comment>
<dbReference type="STRING" id="1797729.A3A60_03065"/>
<keyword evidence="1" id="KW-0812">Transmembrane</keyword>